<accession>A0A1J7J0D2</accession>
<feature type="region of interest" description="Disordered" evidence="2">
    <location>
        <begin position="67"/>
        <end position="90"/>
    </location>
</feature>
<dbReference type="GO" id="GO:0008270">
    <property type="term" value="F:zinc ion binding"/>
    <property type="evidence" value="ECO:0007669"/>
    <property type="project" value="InterPro"/>
</dbReference>
<dbReference type="InParanoid" id="A0A1J7J0D2"/>
<dbReference type="PROSITE" id="PS00463">
    <property type="entry name" value="ZN2_CY6_FUNGAL_1"/>
    <property type="match status" value="1"/>
</dbReference>
<dbReference type="Gene3D" id="4.10.240.10">
    <property type="entry name" value="Zn(2)-C6 fungal-type DNA-binding domain"/>
    <property type="match status" value="1"/>
</dbReference>
<protein>
    <recommendedName>
        <fullName evidence="3">Zn(2)-C6 fungal-type domain-containing protein</fullName>
    </recommendedName>
</protein>
<evidence type="ECO:0000313" key="5">
    <source>
        <dbReference type="Proteomes" id="UP000182658"/>
    </source>
</evidence>
<evidence type="ECO:0000256" key="1">
    <source>
        <dbReference type="ARBA" id="ARBA00023242"/>
    </source>
</evidence>
<dbReference type="PANTHER" id="PTHR38791">
    <property type="entry name" value="ZN(II)2CYS6 TRANSCRIPTION FACTOR (EUROFUNG)-RELATED-RELATED"/>
    <property type="match status" value="1"/>
</dbReference>
<dbReference type="GO" id="GO:0000981">
    <property type="term" value="F:DNA-binding transcription factor activity, RNA polymerase II-specific"/>
    <property type="evidence" value="ECO:0007669"/>
    <property type="project" value="InterPro"/>
</dbReference>
<dbReference type="InterPro" id="IPR036864">
    <property type="entry name" value="Zn2-C6_fun-type_DNA-bd_sf"/>
</dbReference>
<dbReference type="STRING" id="1408157.A0A1J7J0D2"/>
<proteinExistence type="predicted"/>
<dbReference type="PROSITE" id="PS50048">
    <property type="entry name" value="ZN2_CY6_FUNGAL_2"/>
    <property type="match status" value="1"/>
</dbReference>
<dbReference type="InterPro" id="IPR053175">
    <property type="entry name" value="DHMBA_Reg_Transcription_Factor"/>
</dbReference>
<keyword evidence="1" id="KW-0539">Nucleus</keyword>
<dbReference type="CDD" id="cd00067">
    <property type="entry name" value="GAL4"/>
    <property type="match status" value="1"/>
</dbReference>
<dbReference type="EMBL" id="KV875094">
    <property type="protein sequence ID" value="OIW33198.1"/>
    <property type="molecule type" value="Genomic_DNA"/>
</dbReference>
<name>A0A1J7J0D2_9PEZI</name>
<keyword evidence="5" id="KW-1185">Reference proteome</keyword>
<gene>
    <name evidence="4" type="ORF">CONLIGDRAFT_163898</name>
</gene>
<dbReference type="AlphaFoldDB" id="A0A1J7J0D2"/>
<evidence type="ECO:0000256" key="2">
    <source>
        <dbReference type="SAM" id="MobiDB-lite"/>
    </source>
</evidence>
<organism evidence="4 5">
    <name type="scientific">Coniochaeta ligniaria NRRL 30616</name>
    <dbReference type="NCBI Taxonomy" id="1408157"/>
    <lineage>
        <taxon>Eukaryota</taxon>
        <taxon>Fungi</taxon>
        <taxon>Dikarya</taxon>
        <taxon>Ascomycota</taxon>
        <taxon>Pezizomycotina</taxon>
        <taxon>Sordariomycetes</taxon>
        <taxon>Sordariomycetidae</taxon>
        <taxon>Coniochaetales</taxon>
        <taxon>Coniochaetaceae</taxon>
        <taxon>Coniochaeta</taxon>
    </lineage>
</organism>
<evidence type="ECO:0000313" key="4">
    <source>
        <dbReference type="EMBL" id="OIW33198.1"/>
    </source>
</evidence>
<dbReference type="Pfam" id="PF00172">
    <property type="entry name" value="Zn_clus"/>
    <property type="match status" value="1"/>
</dbReference>
<reference evidence="4 5" key="1">
    <citation type="submission" date="2016-10" db="EMBL/GenBank/DDBJ databases">
        <title>Draft genome sequence of Coniochaeta ligniaria NRRL30616, a lignocellulolytic fungus for bioabatement of inhibitors in plant biomass hydrolysates.</title>
        <authorList>
            <consortium name="DOE Joint Genome Institute"/>
            <person name="Jimenez D.J."/>
            <person name="Hector R.E."/>
            <person name="Riley R."/>
            <person name="Sun H."/>
            <person name="Grigoriev I.V."/>
            <person name="Van Elsas J.D."/>
            <person name="Nichols N.N."/>
        </authorList>
    </citation>
    <scope>NUCLEOTIDE SEQUENCE [LARGE SCALE GENOMIC DNA]</scope>
    <source>
        <strain evidence="4 5">NRRL 30616</strain>
    </source>
</reference>
<dbReference type="PANTHER" id="PTHR38791:SF5">
    <property type="entry name" value="TRANSCRIPTION FACTOR DBAG-RELATED"/>
    <property type="match status" value="1"/>
</dbReference>
<feature type="domain" description="Zn(2)-C6 fungal-type" evidence="3">
    <location>
        <begin position="10"/>
        <end position="38"/>
    </location>
</feature>
<dbReference type="Proteomes" id="UP000182658">
    <property type="component" value="Unassembled WGS sequence"/>
</dbReference>
<evidence type="ECO:0000259" key="3">
    <source>
        <dbReference type="PROSITE" id="PS50048"/>
    </source>
</evidence>
<dbReference type="InterPro" id="IPR001138">
    <property type="entry name" value="Zn2Cys6_DnaBD"/>
</dbReference>
<dbReference type="SUPFAM" id="SSF57701">
    <property type="entry name" value="Zn2/Cys6 DNA-binding domain"/>
    <property type="match status" value="1"/>
</dbReference>
<feature type="compositionally biased region" description="Low complexity" evidence="2">
    <location>
        <begin position="70"/>
        <end position="88"/>
    </location>
</feature>
<sequence length="559" mass="61658">MVYCGKASKGCQHCRTRRIKCDKLRPDCSQCVRAGKQCPGYRDQLSLMFRDENTKVIQKAHAQWGVPGYSDSPSTSSGSPSSAESPFSFVNADGTPIPVAPISRRSSSAQQALVATPRISKAVQPTMFERGIQFYIDRYILGYPQEPKTAADLQNAPWMSQPDVADVMAAVGLSGLSNLTGDEELDLAARQKYGVVLRKTAKSIQNPAALDPRTAMRVVVLLAMFEVVQGKSETAGIIRAHIMGAAALLSSFVPTSKQPTAAFRGIIQLCFSMLIPCHTLGVSVPKAALEWILQSRQSLPPEDKSSAELLLTLARFLQLSAGLHGLSLTDIQPGTRELISDAMLIETKLAEWEEQHQQPGSRWAFSTEEADFPPESAFRGRYHVYVNGMWSARVWNHYRWARIMVNQTILGLDDKTCSLGFRDRHLETIRRMADELLVSLPTHFRHPRLTRAHRDLIDRTCILPPGTAGGVGSAGVPSLLVQLQVAGCAPGVPSEYGEWALGVLETIWSETGMLQAQTLAAQLRGDLEKRNRVKMEMVEVKEERMPWPTNEPLAFRSGH</sequence>
<dbReference type="SMART" id="SM00066">
    <property type="entry name" value="GAL4"/>
    <property type="match status" value="1"/>
</dbReference>
<dbReference type="OrthoDB" id="5280547at2759"/>